<dbReference type="InterPro" id="IPR038129">
    <property type="entry name" value="Nanos_sf"/>
</dbReference>
<feature type="domain" description="Nanos-type" evidence="10">
    <location>
        <begin position="158"/>
        <end position="212"/>
    </location>
</feature>
<accession>A0A8J1MI85</accession>
<dbReference type="GO" id="GO:0008270">
    <property type="term" value="F:zinc ion binding"/>
    <property type="evidence" value="ECO:0007669"/>
    <property type="project" value="UniProtKB-KW"/>
</dbReference>
<protein>
    <submittedName>
        <fullName evidence="12">Uncharacterized protein nanos3.L isoform X2</fullName>
    </submittedName>
</protein>
<organism evidence="11 12">
    <name type="scientific">Xenopus laevis</name>
    <name type="common">African clawed frog</name>
    <dbReference type="NCBI Taxonomy" id="8355"/>
    <lineage>
        <taxon>Eukaryota</taxon>
        <taxon>Metazoa</taxon>
        <taxon>Chordata</taxon>
        <taxon>Craniata</taxon>
        <taxon>Vertebrata</taxon>
        <taxon>Euteleostomi</taxon>
        <taxon>Amphibia</taxon>
        <taxon>Batrachia</taxon>
        <taxon>Anura</taxon>
        <taxon>Pipoidea</taxon>
        <taxon>Pipidae</taxon>
        <taxon>Xenopodinae</taxon>
        <taxon>Xenopus</taxon>
        <taxon>Xenopus</taxon>
    </lineage>
</organism>
<dbReference type="PANTHER" id="PTHR12887">
    <property type="entry name" value="NANOS PROTEIN"/>
    <property type="match status" value="1"/>
</dbReference>
<dbReference type="InterPro" id="IPR008705">
    <property type="entry name" value="Nanos/Xcar2"/>
</dbReference>
<feature type="compositionally biased region" description="Basic and acidic residues" evidence="9">
    <location>
        <begin position="86"/>
        <end position="119"/>
    </location>
</feature>
<evidence type="ECO:0000256" key="2">
    <source>
        <dbReference type="ARBA" id="ARBA00022490"/>
    </source>
</evidence>
<reference evidence="12" key="1">
    <citation type="submission" date="2025-08" db="UniProtKB">
        <authorList>
            <consortium name="RefSeq"/>
        </authorList>
    </citation>
    <scope>IDENTIFICATION</scope>
    <source>
        <strain evidence="12">J_2021</strain>
        <tissue evidence="12">Erythrocytes</tissue>
    </source>
</reference>
<evidence type="ECO:0000259" key="10">
    <source>
        <dbReference type="PROSITE" id="PS51522"/>
    </source>
</evidence>
<dbReference type="Proteomes" id="UP000186698">
    <property type="component" value="Chromosome 3L"/>
</dbReference>
<evidence type="ECO:0000256" key="4">
    <source>
        <dbReference type="ARBA" id="ARBA00022771"/>
    </source>
</evidence>
<dbReference type="GO" id="GO:0003723">
    <property type="term" value="F:RNA binding"/>
    <property type="evidence" value="ECO:0007669"/>
    <property type="project" value="UniProtKB-UniRule"/>
</dbReference>
<dbReference type="InterPro" id="IPR024161">
    <property type="entry name" value="Znf_nanos-typ"/>
</dbReference>
<comment type="similarity">
    <text evidence="8">Belongs to the nanos family.</text>
</comment>
<evidence type="ECO:0000256" key="8">
    <source>
        <dbReference type="PROSITE-ProRule" id="PRU00855"/>
    </source>
</evidence>
<evidence type="ECO:0000256" key="1">
    <source>
        <dbReference type="ARBA" id="ARBA00004496"/>
    </source>
</evidence>
<name>A0A8J1MI85_XENLA</name>
<evidence type="ECO:0000313" key="11">
    <source>
        <dbReference type="Proteomes" id="UP000186698"/>
    </source>
</evidence>
<comment type="subcellular location">
    <subcellularLocation>
        <location evidence="1">Cytoplasm</location>
    </subcellularLocation>
</comment>
<proteinExistence type="inferred from homology"/>
<dbReference type="GO" id="GO:0005737">
    <property type="term" value="C:cytoplasm"/>
    <property type="evidence" value="ECO:0007669"/>
    <property type="project" value="UniProtKB-SubCell"/>
</dbReference>
<evidence type="ECO:0000313" key="12">
    <source>
        <dbReference type="RefSeq" id="XP_041441454.1"/>
    </source>
</evidence>
<dbReference type="GO" id="GO:0006417">
    <property type="term" value="P:regulation of translation"/>
    <property type="evidence" value="ECO:0007669"/>
    <property type="project" value="UniProtKB-UniRule"/>
</dbReference>
<evidence type="ECO:0000256" key="5">
    <source>
        <dbReference type="ARBA" id="ARBA00022833"/>
    </source>
</evidence>
<keyword evidence="11" id="KW-1185">Reference proteome</keyword>
<evidence type="ECO:0000256" key="9">
    <source>
        <dbReference type="SAM" id="MobiDB-lite"/>
    </source>
</evidence>
<feature type="region of interest" description="Disordered" evidence="9">
    <location>
        <begin position="16"/>
        <end position="123"/>
    </location>
</feature>
<dbReference type="AlphaFoldDB" id="A0A8J1MI85"/>
<feature type="compositionally biased region" description="Basic and acidic residues" evidence="9">
    <location>
        <begin position="16"/>
        <end position="73"/>
    </location>
</feature>
<feature type="compositionally biased region" description="Polar residues" evidence="9">
    <location>
        <begin position="75"/>
        <end position="85"/>
    </location>
</feature>
<keyword evidence="3" id="KW-0479">Metal-binding</keyword>
<dbReference type="Gene3D" id="4.10.60.30">
    <property type="entry name" value="Nanos, RNA-binding domain"/>
    <property type="match status" value="1"/>
</dbReference>
<gene>
    <name evidence="12" type="primary">nanos3.L</name>
</gene>
<sequence>MPWRVREKEVPWRVREKEMPWSSTEKEVPWSGTEKEVPRRGTEKEVPWCGREKEMPLGGTEKEVPRRGTEKEVPWSSTENEVQRSGTEKEVPWRGTEKEVPCSGTEKEMPWRGTEKEVPRSSGVCPGASTRLFVKRKPNIEARAQEQVTVSLEPEKPGCSFCKHNGESMRMYSKHNLKDNQGRVVCPILRNYVCSQCGATGDNAHTRRFCPLTQMDYCSVYQDSLHNVTGKKNNRKD</sequence>
<dbReference type="GeneID" id="108710645"/>
<evidence type="ECO:0000256" key="3">
    <source>
        <dbReference type="ARBA" id="ARBA00022723"/>
    </source>
</evidence>
<keyword evidence="5" id="KW-0862">Zinc</keyword>
<dbReference type="RefSeq" id="XP_041441454.1">
    <property type="nucleotide sequence ID" value="XM_041585520.1"/>
</dbReference>
<keyword evidence="2" id="KW-0963">Cytoplasm</keyword>
<dbReference type="Pfam" id="PF05741">
    <property type="entry name" value="zf-nanos"/>
    <property type="match status" value="1"/>
</dbReference>
<keyword evidence="7 8" id="KW-0694">RNA-binding</keyword>
<evidence type="ECO:0000256" key="6">
    <source>
        <dbReference type="ARBA" id="ARBA00022845"/>
    </source>
</evidence>
<dbReference type="CTD" id="108710645"/>
<evidence type="ECO:0000256" key="7">
    <source>
        <dbReference type="ARBA" id="ARBA00022884"/>
    </source>
</evidence>
<keyword evidence="4 8" id="KW-0863">Zinc-finger</keyword>
<keyword evidence="6 8" id="KW-0810">Translation regulation</keyword>
<dbReference type="PROSITE" id="PS51522">
    <property type="entry name" value="ZF_NANOS"/>
    <property type="match status" value="1"/>
</dbReference>